<sequence>MSSMVPASRFSPVHRYQQEVDSLYQIKPVGGRSILQPDLPFERIYAKAPAAQDELNQLVVQAALLSGSTTVLPEIKARDRAELKIATELDGQFRLLTDLARATLVADDIEGVLSAYQALASQVEVISLENRFLNPKENGYRDLKVLVRLRQSGLVAEVQLHLSAIEAVKNGEEHKAYQQRQAIERRADVEKRPMTEWERAKVNRLQRYSRALFEEAWQRHLLPSFMAMV</sequence>
<evidence type="ECO:0008006" key="3">
    <source>
        <dbReference type="Google" id="ProtNLM"/>
    </source>
</evidence>
<dbReference type="InterPro" id="IPR043519">
    <property type="entry name" value="NT_sf"/>
</dbReference>
<name>A0ABP9EBS1_9GAMM</name>
<keyword evidence="2" id="KW-1185">Reference proteome</keyword>
<comment type="caution">
    <text evidence="1">The sequence shown here is derived from an EMBL/GenBank/DDBJ whole genome shotgun (WGS) entry which is preliminary data.</text>
</comment>
<dbReference type="SUPFAM" id="SSF81301">
    <property type="entry name" value="Nucleotidyltransferase"/>
    <property type="match status" value="1"/>
</dbReference>
<dbReference type="RefSeq" id="WP_345333098.1">
    <property type="nucleotide sequence ID" value="NZ_BAABJZ010000006.1"/>
</dbReference>
<proteinExistence type="predicted"/>
<reference evidence="2" key="1">
    <citation type="journal article" date="2019" name="Int. J. Syst. Evol. Microbiol.">
        <title>The Global Catalogue of Microorganisms (GCM) 10K type strain sequencing project: providing services to taxonomists for standard genome sequencing and annotation.</title>
        <authorList>
            <consortium name="The Broad Institute Genomics Platform"/>
            <consortium name="The Broad Institute Genome Sequencing Center for Infectious Disease"/>
            <person name="Wu L."/>
            <person name="Ma J."/>
        </authorList>
    </citation>
    <scope>NUCLEOTIDE SEQUENCE [LARGE SCALE GENOMIC DNA]</scope>
    <source>
        <strain evidence="2">JCM 18401</strain>
    </source>
</reference>
<organism evidence="1 2">
    <name type="scientific">Ferrimonas pelagia</name>
    <dbReference type="NCBI Taxonomy" id="1177826"/>
    <lineage>
        <taxon>Bacteria</taxon>
        <taxon>Pseudomonadati</taxon>
        <taxon>Pseudomonadota</taxon>
        <taxon>Gammaproteobacteria</taxon>
        <taxon>Alteromonadales</taxon>
        <taxon>Ferrimonadaceae</taxon>
        <taxon>Ferrimonas</taxon>
    </lineage>
</organism>
<gene>
    <name evidence="1" type="ORF">GCM10023333_05090</name>
</gene>
<evidence type="ECO:0000313" key="1">
    <source>
        <dbReference type="EMBL" id="GAA4874923.1"/>
    </source>
</evidence>
<evidence type="ECO:0000313" key="2">
    <source>
        <dbReference type="Proteomes" id="UP001499988"/>
    </source>
</evidence>
<dbReference type="Gene3D" id="3.30.460.10">
    <property type="entry name" value="Beta Polymerase, domain 2"/>
    <property type="match status" value="1"/>
</dbReference>
<dbReference type="Proteomes" id="UP001499988">
    <property type="component" value="Unassembled WGS sequence"/>
</dbReference>
<protein>
    <recommendedName>
        <fullName evidence="3">RelA/SpoT domain-containing protein</fullName>
    </recommendedName>
</protein>
<dbReference type="EMBL" id="BAABJZ010000006">
    <property type="protein sequence ID" value="GAA4874923.1"/>
    <property type="molecule type" value="Genomic_DNA"/>
</dbReference>
<accession>A0ABP9EBS1</accession>